<dbReference type="EMBL" id="SWMU01000001">
    <property type="protein sequence ID" value="TKS57486.1"/>
    <property type="molecule type" value="Genomic_DNA"/>
</dbReference>
<comment type="cofactor">
    <cofactor evidence="1">
        <name>Zn(2+)</name>
        <dbReference type="ChEBI" id="CHEBI:29105"/>
    </cofactor>
</comment>
<dbReference type="InterPro" id="IPR000834">
    <property type="entry name" value="Peptidase_M14"/>
</dbReference>
<dbReference type="Proteomes" id="UP000306552">
    <property type="component" value="Unassembled WGS sequence"/>
</dbReference>
<comment type="similarity">
    <text evidence="2 7">Belongs to the peptidase M14 family.</text>
</comment>
<keyword evidence="4" id="KW-0378">Hydrolase</keyword>
<keyword evidence="11" id="KW-1185">Reference proteome</keyword>
<evidence type="ECO:0000313" key="10">
    <source>
        <dbReference type="EMBL" id="TKS57486.1"/>
    </source>
</evidence>
<dbReference type="CDD" id="cd06242">
    <property type="entry name" value="M14-like"/>
    <property type="match status" value="1"/>
</dbReference>
<name>A0A4U5TTE7_9FLAO</name>
<dbReference type="AlphaFoldDB" id="A0A4U5TTE7"/>
<evidence type="ECO:0000256" key="7">
    <source>
        <dbReference type="PROSITE-ProRule" id="PRU01379"/>
    </source>
</evidence>
<dbReference type="PANTHER" id="PTHR11705:SF143">
    <property type="entry name" value="SLL0236 PROTEIN"/>
    <property type="match status" value="1"/>
</dbReference>
<dbReference type="PANTHER" id="PTHR11705">
    <property type="entry name" value="PROTEASE FAMILY M14 CARBOXYPEPTIDASE A,B"/>
    <property type="match status" value="1"/>
</dbReference>
<evidence type="ECO:0000313" key="11">
    <source>
        <dbReference type="Proteomes" id="UP000306552"/>
    </source>
</evidence>
<feature type="active site" description="Proton donor/acceptor" evidence="7">
    <location>
        <position position="296"/>
    </location>
</feature>
<accession>A0A4U5TTE7</accession>
<keyword evidence="3" id="KW-0645">Protease</keyword>
<feature type="chain" id="PRO_5020956475" evidence="8">
    <location>
        <begin position="19"/>
        <end position="509"/>
    </location>
</feature>
<evidence type="ECO:0000256" key="2">
    <source>
        <dbReference type="ARBA" id="ARBA00005988"/>
    </source>
</evidence>
<gene>
    <name evidence="10" type="ORF">FCN74_03455</name>
</gene>
<evidence type="ECO:0000256" key="5">
    <source>
        <dbReference type="ARBA" id="ARBA00022833"/>
    </source>
</evidence>
<dbReference type="GO" id="GO:0008270">
    <property type="term" value="F:zinc ion binding"/>
    <property type="evidence" value="ECO:0007669"/>
    <property type="project" value="InterPro"/>
</dbReference>
<keyword evidence="8" id="KW-0732">Signal</keyword>
<organism evidence="10 11">
    <name type="scientific">Mesohalobacter halotolerans</name>
    <dbReference type="NCBI Taxonomy" id="1883405"/>
    <lineage>
        <taxon>Bacteria</taxon>
        <taxon>Pseudomonadati</taxon>
        <taxon>Bacteroidota</taxon>
        <taxon>Flavobacteriia</taxon>
        <taxon>Flavobacteriales</taxon>
        <taxon>Flavobacteriaceae</taxon>
        <taxon>Mesohalobacter</taxon>
    </lineage>
</organism>
<dbReference type="RefSeq" id="WP_138931187.1">
    <property type="nucleotide sequence ID" value="NZ_SWMU01000001.1"/>
</dbReference>
<evidence type="ECO:0000256" key="6">
    <source>
        <dbReference type="ARBA" id="ARBA00023049"/>
    </source>
</evidence>
<evidence type="ECO:0000259" key="9">
    <source>
        <dbReference type="PROSITE" id="PS52035"/>
    </source>
</evidence>
<dbReference type="GO" id="GO:0006508">
    <property type="term" value="P:proteolysis"/>
    <property type="evidence" value="ECO:0007669"/>
    <property type="project" value="UniProtKB-KW"/>
</dbReference>
<comment type="caution">
    <text evidence="10">The sequence shown here is derived from an EMBL/GenBank/DDBJ whole genome shotgun (WGS) entry which is preliminary data.</text>
</comment>
<proteinExistence type="inferred from homology"/>
<dbReference type="Gene3D" id="3.40.630.10">
    <property type="entry name" value="Zn peptidases"/>
    <property type="match status" value="1"/>
</dbReference>
<reference evidence="10 11" key="1">
    <citation type="submission" date="2019-04" db="EMBL/GenBank/DDBJ databases">
        <title>Psychroflexus halotolerans sp. nov., isolated from a marine solar saltern.</title>
        <authorList>
            <person name="Feng X."/>
        </authorList>
    </citation>
    <scope>NUCLEOTIDE SEQUENCE [LARGE SCALE GENOMIC DNA]</scope>
    <source>
        <strain evidence="10 11">WDS2C27</strain>
    </source>
</reference>
<sequence>MKNIVTILMSILCITAYAQFTPQSKKITEKFFPDSDEVLNTTPALQKKRGYTNYEELLGFLNNLVDNHPHKIKLSFIGESQKGRNIPMVKLTNPNENEKIKVWMQGGLHGNEPASTESMLYLLDKLLNDDNYTDILDNVELAVVPMANIDGYLKNNRYAANGLDLNRDQTKLMAPETVILKKAYVNFSPEVAVDFHEYRAYRRDYARMGDFGVTNMYDAMFLYSGNLNVPENLRNLTNDVFVDKARKSLDEFNYTHHPYISTRKISGDIHINQGSISARSSASNNALTNTISSLIEIRGVALGRTSFKRRIHSSFLIAVAYLRAAAENIELVKSEIEKAIQQSNPVVVESERAVYKDKVKFIDVSAVEYVEFEMMVRDAWKAEATLSRTRPTAYILDANQTSLAKKIRTLGIEVEELSQEKVLEVESYYVDTYYRKPIRYEKMKLQTVETSLKKEEKTFKAGTFMVKMNQRRANLLPELLEPEAPNSFVSFGLIETEKGNTLPIYRLLN</sequence>
<dbReference type="GO" id="GO:0005615">
    <property type="term" value="C:extracellular space"/>
    <property type="evidence" value="ECO:0007669"/>
    <property type="project" value="TreeGrafter"/>
</dbReference>
<evidence type="ECO:0000256" key="4">
    <source>
        <dbReference type="ARBA" id="ARBA00022801"/>
    </source>
</evidence>
<dbReference type="Pfam" id="PF00246">
    <property type="entry name" value="Peptidase_M14"/>
    <property type="match status" value="1"/>
</dbReference>
<dbReference type="SMART" id="SM00631">
    <property type="entry name" value="Zn_pept"/>
    <property type="match status" value="1"/>
</dbReference>
<dbReference type="OrthoDB" id="1111523at2"/>
<keyword evidence="6" id="KW-0482">Metalloprotease</keyword>
<feature type="domain" description="Peptidase M14" evidence="9">
    <location>
        <begin position="50"/>
        <end position="325"/>
    </location>
</feature>
<evidence type="ECO:0000256" key="8">
    <source>
        <dbReference type="SAM" id="SignalP"/>
    </source>
</evidence>
<dbReference type="PROSITE" id="PS52035">
    <property type="entry name" value="PEPTIDASE_M14"/>
    <property type="match status" value="1"/>
</dbReference>
<keyword evidence="5" id="KW-0862">Zinc</keyword>
<dbReference type="SUPFAM" id="SSF53187">
    <property type="entry name" value="Zn-dependent exopeptidases"/>
    <property type="match status" value="1"/>
</dbReference>
<protein>
    <submittedName>
        <fullName evidence="10">Peptidase</fullName>
    </submittedName>
</protein>
<evidence type="ECO:0000256" key="1">
    <source>
        <dbReference type="ARBA" id="ARBA00001947"/>
    </source>
</evidence>
<dbReference type="GO" id="GO:0004181">
    <property type="term" value="F:metallocarboxypeptidase activity"/>
    <property type="evidence" value="ECO:0007669"/>
    <property type="project" value="InterPro"/>
</dbReference>
<evidence type="ECO:0000256" key="3">
    <source>
        <dbReference type="ARBA" id="ARBA00022670"/>
    </source>
</evidence>
<feature type="signal peptide" evidence="8">
    <location>
        <begin position="1"/>
        <end position="18"/>
    </location>
</feature>